<sequence>MFAYPRFGDDTTKTEYVWYGLSNEFMVSIEGTGTMQPLPNSLKDDLSSRLRALVFKSLFPCFFCLRIHGKPAFPMKLS</sequence>
<reference evidence="1 2" key="1">
    <citation type="submission" date="2015-01" db="EMBL/GenBank/DDBJ databases">
        <title>Rufibacter sp./DG31D/ whole genome sequencing.</title>
        <authorList>
            <person name="Kim M.K."/>
            <person name="Srinivasan S."/>
            <person name="Lee J.-J."/>
        </authorList>
    </citation>
    <scope>NUCLEOTIDE SEQUENCE [LARGE SCALE GENOMIC DNA]</scope>
    <source>
        <strain evidence="1 2">DG31D</strain>
    </source>
</reference>
<keyword evidence="2" id="KW-1185">Reference proteome</keyword>
<name>A0A0H4VMY9_9BACT</name>
<dbReference type="Proteomes" id="UP000036458">
    <property type="component" value="Chromosome"/>
</dbReference>
<gene>
    <name evidence="1" type="ORF">TH63_05655</name>
</gene>
<dbReference type="EMBL" id="CP010777">
    <property type="protein sequence ID" value="AKQ45237.1"/>
    <property type="molecule type" value="Genomic_DNA"/>
</dbReference>
<evidence type="ECO:0000313" key="1">
    <source>
        <dbReference type="EMBL" id="AKQ45237.1"/>
    </source>
</evidence>
<dbReference type="KEGG" id="ruf:TH63_05655"/>
<accession>A0A0H4VMY9</accession>
<proteinExistence type="predicted"/>
<dbReference type="PATRIC" id="fig|1379910.4.peg.1234"/>
<dbReference type="AlphaFoldDB" id="A0A0H4VMY9"/>
<protein>
    <submittedName>
        <fullName evidence="1">Uncharacterized protein</fullName>
    </submittedName>
</protein>
<evidence type="ECO:0000313" key="2">
    <source>
        <dbReference type="Proteomes" id="UP000036458"/>
    </source>
</evidence>
<organism evidence="1 2">
    <name type="scientific">Rufibacter radiotolerans</name>
    <dbReference type="NCBI Taxonomy" id="1379910"/>
    <lineage>
        <taxon>Bacteria</taxon>
        <taxon>Pseudomonadati</taxon>
        <taxon>Bacteroidota</taxon>
        <taxon>Cytophagia</taxon>
        <taxon>Cytophagales</taxon>
        <taxon>Hymenobacteraceae</taxon>
        <taxon>Rufibacter</taxon>
    </lineage>
</organism>